<dbReference type="SUPFAM" id="SSF48008">
    <property type="entry name" value="GntR ligand-binding domain-like"/>
    <property type="match status" value="1"/>
</dbReference>
<dbReference type="PANTHER" id="PTHR43537:SF44">
    <property type="entry name" value="GNTR FAMILY REGULATORY PROTEIN"/>
    <property type="match status" value="1"/>
</dbReference>
<dbReference type="Pfam" id="PF07729">
    <property type="entry name" value="FCD"/>
    <property type="match status" value="1"/>
</dbReference>
<dbReference type="OrthoDB" id="9028214at2"/>
<proteinExistence type="predicted"/>
<protein>
    <submittedName>
        <fullName evidence="5">DNA-binding transcriptional regulator, FadR family</fullName>
    </submittedName>
</protein>
<dbReference type="InterPro" id="IPR011711">
    <property type="entry name" value="GntR_C"/>
</dbReference>
<dbReference type="STRING" id="1122133.SAMN02745157_4444"/>
<dbReference type="InterPro" id="IPR023296">
    <property type="entry name" value="Glyco_hydro_beta-prop_sf"/>
</dbReference>
<dbReference type="Gene3D" id="2.115.10.20">
    <property type="entry name" value="Glycosyl hydrolase domain, family 43"/>
    <property type="match status" value="1"/>
</dbReference>
<gene>
    <name evidence="5" type="ORF">SAMN02745157_4444</name>
</gene>
<dbReference type="Proteomes" id="UP000184485">
    <property type="component" value="Unassembled WGS sequence"/>
</dbReference>
<keyword evidence="6" id="KW-1185">Reference proteome</keyword>
<keyword evidence="1" id="KW-0805">Transcription regulation</keyword>
<dbReference type="CDD" id="cd07377">
    <property type="entry name" value="WHTH_GntR"/>
    <property type="match status" value="1"/>
</dbReference>
<dbReference type="GO" id="GO:0003700">
    <property type="term" value="F:DNA-binding transcription factor activity"/>
    <property type="evidence" value="ECO:0007669"/>
    <property type="project" value="InterPro"/>
</dbReference>
<keyword evidence="2 5" id="KW-0238">DNA-binding</keyword>
<dbReference type="RefSeq" id="WP_073057559.1">
    <property type="nucleotide sequence ID" value="NZ_FQUP01000005.1"/>
</dbReference>
<dbReference type="CDD" id="cd08984">
    <property type="entry name" value="GH43-like"/>
    <property type="match status" value="1"/>
</dbReference>
<reference evidence="5 6" key="1">
    <citation type="submission" date="2016-11" db="EMBL/GenBank/DDBJ databases">
        <authorList>
            <person name="Jaros S."/>
            <person name="Januszkiewicz K."/>
            <person name="Wedrychowicz H."/>
        </authorList>
    </citation>
    <scope>NUCLEOTIDE SEQUENCE [LARGE SCALE GENOMIC DNA]</scope>
    <source>
        <strain evidence="5 6">DSM 19436</strain>
    </source>
</reference>
<feature type="domain" description="HTH gntR-type" evidence="4">
    <location>
        <begin position="344"/>
        <end position="412"/>
    </location>
</feature>
<organism evidence="5 6">
    <name type="scientific">Kaistia soli DSM 19436</name>
    <dbReference type="NCBI Taxonomy" id="1122133"/>
    <lineage>
        <taxon>Bacteria</taxon>
        <taxon>Pseudomonadati</taxon>
        <taxon>Pseudomonadota</taxon>
        <taxon>Alphaproteobacteria</taxon>
        <taxon>Hyphomicrobiales</taxon>
        <taxon>Kaistiaceae</taxon>
        <taxon>Kaistia</taxon>
    </lineage>
</organism>
<dbReference type="InterPro" id="IPR036390">
    <property type="entry name" value="WH_DNA-bd_sf"/>
</dbReference>
<sequence>MSAPIFADPVLDGAADPTVIRRRGTNEWWMFYTNRRATFEGPGVAWVHGSPIGIAVSSDGGRSWHYRGTVQGLDDPADPGLNTHWAPEVIFAEGEYHMYLSYISGTPDRWPGHKRQIVHFVSDDLMSWRRIGPIALSSDYVIDAAVARCPDGLYRLWYKDEGNGSGTGVAASPDLYEWTVEGVAIPPAPGHEGPNVFALGGWYWMIVDEWRGLAAFRSSDARAWDRQGLILDRPGSDPLDRQIGRHADVVPLGDRAAIYYFTHPHWSAAHTAEAVTFSDRRTVIHAATLTVENDRLVCRRDQSPEPLGGGDAGEDDAMAATAVAPSSTTRDGSSGGMKAALGRPRVHAGMLETLVGRILGGIYREGEPLPAESVLCTELEVSHSALREALRVLSGKGIVKARPRLGTIVQPRRNWSVVDAQLIDWMVAADHADALLADLIAARLWLEPAAAAMAAGAATGADLAALEAALAEMSAAARLDDIKAYVAADAGFHRALMKASGNRIFEQLAAVITPTDGYCLRVNALRGIRPREAVKLHERLVDSIRLRDPEAATAIAASLLADVSASRVRRAVGATVGA</sequence>
<evidence type="ECO:0000256" key="1">
    <source>
        <dbReference type="ARBA" id="ARBA00023015"/>
    </source>
</evidence>
<dbReference type="InterPro" id="IPR000524">
    <property type="entry name" value="Tscrpt_reg_HTH_GntR"/>
</dbReference>
<accession>A0A1M5KN49</accession>
<evidence type="ECO:0000313" key="5">
    <source>
        <dbReference type="EMBL" id="SHG54207.1"/>
    </source>
</evidence>
<dbReference type="Gene3D" id="1.20.120.530">
    <property type="entry name" value="GntR ligand-binding domain-like"/>
    <property type="match status" value="1"/>
</dbReference>
<dbReference type="SUPFAM" id="SSF46785">
    <property type="entry name" value="Winged helix' DNA-binding domain"/>
    <property type="match status" value="1"/>
</dbReference>
<dbReference type="AlphaFoldDB" id="A0A1M5KN49"/>
<dbReference type="InterPro" id="IPR008920">
    <property type="entry name" value="TF_FadR/GntR_C"/>
</dbReference>
<dbReference type="EMBL" id="FQUP01000005">
    <property type="protein sequence ID" value="SHG54207.1"/>
    <property type="molecule type" value="Genomic_DNA"/>
</dbReference>
<evidence type="ECO:0000256" key="2">
    <source>
        <dbReference type="ARBA" id="ARBA00023125"/>
    </source>
</evidence>
<dbReference type="SMART" id="SM00345">
    <property type="entry name" value="HTH_GNTR"/>
    <property type="match status" value="1"/>
</dbReference>
<name>A0A1M5KN49_9HYPH</name>
<dbReference type="InterPro" id="IPR036388">
    <property type="entry name" value="WH-like_DNA-bd_sf"/>
</dbReference>
<dbReference type="PROSITE" id="PS50949">
    <property type="entry name" value="HTH_GNTR"/>
    <property type="match status" value="1"/>
</dbReference>
<dbReference type="Gene3D" id="1.10.10.10">
    <property type="entry name" value="Winged helix-like DNA-binding domain superfamily/Winged helix DNA-binding domain"/>
    <property type="match status" value="1"/>
</dbReference>
<dbReference type="PANTHER" id="PTHR43537">
    <property type="entry name" value="TRANSCRIPTIONAL REGULATOR, GNTR FAMILY"/>
    <property type="match status" value="1"/>
</dbReference>
<keyword evidence="3" id="KW-0804">Transcription</keyword>
<dbReference type="SMART" id="SM00895">
    <property type="entry name" value="FCD"/>
    <property type="match status" value="1"/>
</dbReference>
<dbReference type="Pfam" id="PF00392">
    <property type="entry name" value="GntR"/>
    <property type="match status" value="1"/>
</dbReference>
<evidence type="ECO:0000313" key="6">
    <source>
        <dbReference type="Proteomes" id="UP000184485"/>
    </source>
</evidence>
<dbReference type="SUPFAM" id="SSF75005">
    <property type="entry name" value="Arabinanase/levansucrase/invertase"/>
    <property type="match status" value="1"/>
</dbReference>
<evidence type="ECO:0000259" key="4">
    <source>
        <dbReference type="PROSITE" id="PS50949"/>
    </source>
</evidence>
<dbReference type="GO" id="GO:0003677">
    <property type="term" value="F:DNA binding"/>
    <property type="evidence" value="ECO:0007669"/>
    <property type="project" value="UniProtKB-KW"/>
</dbReference>
<evidence type="ECO:0000256" key="3">
    <source>
        <dbReference type="ARBA" id="ARBA00023163"/>
    </source>
</evidence>